<dbReference type="InterPro" id="IPR020846">
    <property type="entry name" value="MFS_dom"/>
</dbReference>
<dbReference type="InterPro" id="IPR050189">
    <property type="entry name" value="MFS_Efflux_Transporters"/>
</dbReference>
<keyword evidence="6 7" id="KW-0472">Membrane</keyword>
<feature type="transmembrane region" description="Helical" evidence="7">
    <location>
        <begin position="316"/>
        <end position="337"/>
    </location>
</feature>
<dbReference type="Proteomes" id="UP001164803">
    <property type="component" value="Chromosome"/>
</dbReference>
<feature type="transmembrane region" description="Helical" evidence="7">
    <location>
        <begin position="173"/>
        <end position="191"/>
    </location>
</feature>
<comment type="subcellular location">
    <subcellularLocation>
        <location evidence="1">Cell membrane</location>
        <topology evidence="1">Multi-pass membrane protein</topology>
    </subcellularLocation>
</comment>
<keyword evidence="10" id="KW-1185">Reference proteome</keyword>
<evidence type="ECO:0000313" key="9">
    <source>
        <dbReference type="EMBL" id="WAH35709.1"/>
    </source>
</evidence>
<feature type="transmembrane region" description="Helical" evidence="7">
    <location>
        <begin position="381"/>
        <end position="402"/>
    </location>
</feature>
<feature type="domain" description="Major facilitator superfamily (MFS) profile" evidence="8">
    <location>
        <begin position="14"/>
        <end position="407"/>
    </location>
</feature>
<evidence type="ECO:0000256" key="1">
    <source>
        <dbReference type="ARBA" id="ARBA00004651"/>
    </source>
</evidence>
<dbReference type="RefSeq" id="WP_268042991.1">
    <property type="nucleotide sequence ID" value="NZ_CP104064.1"/>
</dbReference>
<keyword evidence="5 7" id="KW-1133">Transmembrane helix</keyword>
<dbReference type="Pfam" id="PF07690">
    <property type="entry name" value="MFS_1"/>
    <property type="match status" value="1"/>
</dbReference>
<feature type="transmembrane region" description="Helical" evidence="7">
    <location>
        <begin position="349"/>
        <end position="375"/>
    </location>
</feature>
<feature type="transmembrane region" description="Helical" evidence="7">
    <location>
        <begin position="293"/>
        <end position="310"/>
    </location>
</feature>
<evidence type="ECO:0000256" key="2">
    <source>
        <dbReference type="ARBA" id="ARBA00022448"/>
    </source>
</evidence>
<name>A0ABY6YZ25_9BACL</name>
<feature type="transmembrane region" description="Helical" evidence="7">
    <location>
        <begin position="12"/>
        <end position="30"/>
    </location>
</feature>
<dbReference type="PANTHER" id="PTHR43124">
    <property type="entry name" value="PURINE EFFLUX PUMP PBUE"/>
    <property type="match status" value="1"/>
</dbReference>
<dbReference type="InterPro" id="IPR011701">
    <property type="entry name" value="MFS"/>
</dbReference>
<dbReference type="PROSITE" id="PS50850">
    <property type="entry name" value="MFS"/>
    <property type="match status" value="1"/>
</dbReference>
<evidence type="ECO:0000256" key="3">
    <source>
        <dbReference type="ARBA" id="ARBA00022475"/>
    </source>
</evidence>
<feature type="transmembrane region" description="Helical" evidence="7">
    <location>
        <begin position="263"/>
        <end position="281"/>
    </location>
</feature>
<evidence type="ECO:0000256" key="5">
    <source>
        <dbReference type="ARBA" id="ARBA00022989"/>
    </source>
</evidence>
<proteinExistence type="predicted"/>
<evidence type="ECO:0000256" key="4">
    <source>
        <dbReference type="ARBA" id="ARBA00022692"/>
    </source>
</evidence>
<dbReference type="InterPro" id="IPR036259">
    <property type="entry name" value="MFS_trans_sf"/>
</dbReference>
<evidence type="ECO:0000256" key="6">
    <source>
        <dbReference type="ARBA" id="ARBA00023136"/>
    </source>
</evidence>
<dbReference type="SUPFAM" id="SSF103473">
    <property type="entry name" value="MFS general substrate transporter"/>
    <property type="match status" value="1"/>
</dbReference>
<keyword evidence="3" id="KW-1003">Cell membrane</keyword>
<dbReference type="Gene3D" id="1.20.1250.20">
    <property type="entry name" value="MFS general substrate transporter like domains"/>
    <property type="match status" value="2"/>
</dbReference>
<feature type="transmembrane region" description="Helical" evidence="7">
    <location>
        <begin position="81"/>
        <end position="104"/>
    </location>
</feature>
<evidence type="ECO:0000259" key="8">
    <source>
        <dbReference type="PROSITE" id="PS50850"/>
    </source>
</evidence>
<gene>
    <name evidence="9" type="ORF">NZD86_15690</name>
</gene>
<evidence type="ECO:0000256" key="7">
    <source>
        <dbReference type="SAM" id="Phobius"/>
    </source>
</evidence>
<sequence>MQSTRRWWSYENTVLAILSLGWGFLFLERLDINYLMPSMVKDLHLSNADVGFIAAGFSLTWAFSGYFGGYLGDLLGRRKPILIISVLTFSVCSFITGLATGFLLLLVFRMVMGLLEGPFFPAGQSVLLAESSDSRRGFNLGFLQNFPSNALGGIAGPIIIVALATAFGWRNAFFFTVIPGIVVALLMWKFMREPKQLVDNSLNVASHGQQRQTEKTSPWEVFKYGNMIICMVISVCLIPWYTLLFSYAPLYLTEVRGMSPHTMSYLMSSVGLGAAVWGFVVPMISDKWGRKPTMILFCLISILGPLSVMYLHGPIWLLMVVIFVGSAGPGCMALYMSIIPAETVPRKNVGAAIGLAMASGELVGGVGLVSAGGVLANHFGLVAPLLMSGGFALIAALVAVLLRETAPLKLQKRLAAKVDVFPNLEA</sequence>
<dbReference type="PANTHER" id="PTHR43124:SF3">
    <property type="entry name" value="CHLORAMPHENICOL EFFLUX PUMP RV0191"/>
    <property type="match status" value="1"/>
</dbReference>
<feature type="transmembrane region" description="Helical" evidence="7">
    <location>
        <begin position="221"/>
        <end position="243"/>
    </location>
</feature>
<accession>A0ABY6YZ25</accession>
<protein>
    <submittedName>
        <fullName evidence="9">MFS transporter</fullName>
    </submittedName>
</protein>
<evidence type="ECO:0000313" key="10">
    <source>
        <dbReference type="Proteomes" id="UP001164803"/>
    </source>
</evidence>
<keyword evidence="4 7" id="KW-0812">Transmembrane</keyword>
<organism evidence="9 10">
    <name type="scientific">Alicyclobacillus dauci</name>
    <dbReference type="NCBI Taxonomy" id="1475485"/>
    <lineage>
        <taxon>Bacteria</taxon>
        <taxon>Bacillati</taxon>
        <taxon>Bacillota</taxon>
        <taxon>Bacilli</taxon>
        <taxon>Bacillales</taxon>
        <taxon>Alicyclobacillaceae</taxon>
        <taxon>Alicyclobacillus</taxon>
    </lineage>
</organism>
<reference evidence="9" key="1">
    <citation type="submission" date="2022-08" db="EMBL/GenBank/DDBJ databases">
        <title>Alicyclobacillus dauci DSM2870, complete genome.</title>
        <authorList>
            <person name="Wang Q."/>
            <person name="Cai R."/>
            <person name="Wang Z."/>
        </authorList>
    </citation>
    <scope>NUCLEOTIDE SEQUENCE</scope>
    <source>
        <strain evidence="9">DSM 28700</strain>
    </source>
</reference>
<dbReference type="EMBL" id="CP104064">
    <property type="protein sequence ID" value="WAH35709.1"/>
    <property type="molecule type" value="Genomic_DNA"/>
</dbReference>
<keyword evidence="2" id="KW-0813">Transport</keyword>
<feature type="transmembrane region" description="Helical" evidence="7">
    <location>
        <begin position="50"/>
        <end position="69"/>
    </location>
</feature>